<keyword evidence="1" id="KW-0378">Hydrolase</keyword>
<dbReference type="EMBL" id="LR792684">
    <property type="protein sequence ID" value="CAB3394277.1"/>
    <property type="molecule type" value="Genomic_DNA"/>
</dbReference>
<keyword evidence="2" id="KW-1185">Reference proteome</keyword>
<reference evidence="1" key="1">
    <citation type="submission" date="2020-04" db="EMBL/GenBank/DDBJ databases">
        <authorList>
            <person name="Hogendoorn C."/>
        </authorList>
    </citation>
    <scope>NUCLEOTIDE SEQUENCE</scope>
    <source>
        <strain evidence="1">FAVT5</strain>
    </source>
</reference>
<accession>A0ACA8ZCF1</accession>
<protein>
    <submittedName>
        <fullName evidence="1">HAD family hydrolase</fullName>
    </submittedName>
</protein>
<organism evidence="1 2">
    <name type="scientific">Kyrpidia spormannii</name>
    <dbReference type="NCBI Taxonomy" id="2055160"/>
    <lineage>
        <taxon>Bacteria</taxon>
        <taxon>Bacillati</taxon>
        <taxon>Bacillota</taxon>
        <taxon>Bacilli</taxon>
        <taxon>Bacillales</taxon>
        <taxon>Alicyclobacillaceae</taxon>
        <taxon>Kyrpidia</taxon>
    </lineage>
</organism>
<gene>
    <name evidence="1" type="ORF">FAVT5_2801</name>
</gene>
<evidence type="ECO:0000313" key="1">
    <source>
        <dbReference type="EMBL" id="CAB3394277.1"/>
    </source>
</evidence>
<proteinExistence type="predicted"/>
<dbReference type="Proteomes" id="UP000501793">
    <property type="component" value="Chromosome"/>
</dbReference>
<evidence type="ECO:0000313" key="2">
    <source>
        <dbReference type="Proteomes" id="UP000501793"/>
    </source>
</evidence>
<name>A0ACA8ZCF1_9BACL</name>
<sequence length="194" mass="21788">MLNRQEAWQLLNEYTKNPNLIKHALAVEAAMRAYARKYGEDEEKWGIVGLLHDFDYDRWPSPEDHPTRGAEILRQRGYPEDVIHAILSHADYLGVPRDHLMDKCLYACDELSGFITAVALVRPTKSIYDVDVRAVKKKLKDKAFAKGVNREDVRRGAEELGVDLDEHIGFVIEALKGAARELGLEGTQASGTGS</sequence>